<comment type="caution">
    <text evidence="1">The sequence shown here is derived from an EMBL/GenBank/DDBJ whole genome shotgun (WGS) entry which is preliminary data.</text>
</comment>
<evidence type="ECO:0000313" key="2">
    <source>
        <dbReference type="Proteomes" id="UP000299102"/>
    </source>
</evidence>
<proteinExistence type="predicted"/>
<dbReference type="AlphaFoldDB" id="A0A4C1WXE3"/>
<dbReference type="Proteomes" id="UP000299102">
    <property type="component" value="Unassembled WGS sequence"/>
</dbReference>
<protein>
    <submittedName>
        <fullName evidence="1">Uncharacterized protein</fullName>
    </submittedName>
</protein>
<sequence length="120" mass="13037">MVTTAHVHSQPQRCQQYVSGLMVERRIGVCTNDPNVTRIKTKRGPCNRHTEKPRHVTAVVADRGGGERRSSEGVENEVTAACAHRGRGARPGSLRAHNSAVGRPIAGNAVFVYLSVYGTY</sequence>
<keyword evidence="2" id="KW-1185">Reference proteome</keyword>
<organism evidence="1 2">
    <name type="scientific">Eumeta variegata</name>
    <name type="common">Bagworm moth</name>
    <name type="synonym">Eumeta japonica</name>
    <dbReference type="NCBI Taxonomy" id="151549"/>
    <lineage>
        <taxon>Eukaryota</taxon>
        <taxon>Metazoa</taxon>
        <taxon>Ecdysozoa</taxon>
        <taxon>Arthropoda</taxon>
        <taxon>Hexapoda</taxon>
        <taxon>Insecta</taxon>
        <taxon>Pterygota</taxon>
        <taxon>Neoptera</taxon>
        <taxon>Endopterygota</taxon>
        <taxon>Lepidoptera</taxon>
        <taxon>Glossata</taxon>
        <taxon>Ditrysia</taxon>
        <taxon>Tineoidea</taxon>
        <taxon>Psychidae</taxon>
        <taxon>Oiketicinae</taxon>
        <taxon>Eumeta</taxon>
    </lineage>
</organism>
<reference evidence="1 2" key="1">
    <citation type="journal article" date="2019" name="Commun. Biol.">
        <title>The bagworm genome reveals a unique fibroin gene that provides high tensile strength.</title>
        <authorList>
            <person name="Kono N."/>
            <person name="Nakamura H."/>
            <person name="Ohtoshi R."/>
            <person name="Tomita M."/>
            <person name="Numata K."/>
            <person name="Arakawa K."/>
        </authorList>
    </citation>
    <scope>NUCLEOTIDE SEQUENCE [LARGE SCALE GENOMIC DNA]</scope>
</reference>
<gene>
    <name evidence="1" type="ORF">EVAR_36263_1</name>
</gene>
<dbReference type="EMBL" id="BGZK01000671">
    <property type="protein sequence ID" value="GBP55540.1"/>
    <property type="molecule type" value="Genomic_DNA"/>
</dbReference>
<evidence type="ECO:0000313" key="1">
    <source>
        <dbReference type="EMBL" id="GBP55540.1"/>
    </source>
</evidence>
<name>A0A4C1WXE3_EUMVA</name>
<accession>A0A4C1WXE3</accession>